<dbReference type="InterPro" id="IPR028161">
    <property type="entry name" value="Met8-like"/>
</dbReference>
<evidence type="ECO:0000256" key="1">
    <source>
        <dbReference type="ARBA" id="ARBA00005010"/>
    </source>
</evidence>
<organism evidence="7 8">
    <name type="scientific">Candidatus Anaerostipes excrementavium</name>
    <dbReference type="NCBI Taxonomy" id="2838463"/>
    <lineage>
        <taxon>Bacteria</taxon>
        <taxon>Bacillati</taxon>
        <taxon>Bacillota</taxon>
        <taxon>Clostridia</taxon>
        <taxon>Lachnospirales</taxon>
        <taxon>Lachnospiraceae</taxon>
        <taxon>Anaerostipes</taxon>
    </lineage>
</organism>
<comment type="catalytic activity">
    <reaction evidence="6">
        <text>precorrin-2 + NAD(+) = sirohydrochlorin + NADH + 2 H(+)</text>
        <dbReference type="Rhea" id="RHEA:15613"/>
        <dbReference type="ChEBI" id="CHEBI:15378"/>
        <dbReference type="ChEBI" id="CHEBI:57540"/>
        <dbReference type="ChEBI" id="CHEBI:57945"/>
        <dbReference type="ChEBI" id="CHEBI:58351"/>
        <dbReference type="ChEBI" id="CHEBI:58827"/>
        <dbReference type="EC" id="1.3.1.76"/>
    </reaction>
</comment>
<evidence type="ECO:0000256" key="3">
    <source>
        <dbReference type="ARBA" id="ARBA00023002"/>
    </source>
</evidence>
<proteinExistence type="predicted"/>
<dbReference type="EC" id="1.3.1.76" evidence="2"/>
<dbReference type="Gene3D" id="1.10.8.610">
    <property type="entry name" value="SirC, precorrin-2 dehydrogenase, C-terminal helical domain-like"/>
    <property type="match status" value="1"/>
</dbReference>
<comment type="caution">
    <text evidence="7">The sequence shown here is derived from an EMBL/GenBank/DDBJ whole genome shotgun (WGS) entry which is preliminary data.</text>
</comment>
<keyword evidence="4" id="KW-0520">NAD</keyword>
<dbReference type="SUPFAM" id="SSF51735">
    <property type="entry name" value="NAD(P)-binding Rossmann-fold domains"/>
    <property type="match status" value="1"/>
</dbReference>
<evidence type="ECO:0000313" key="8">
    <source>
        <dbReference type="Proteomes" id="UP000886721"/>
    </source>
</evidence>
<evidence type="ECO:0000256" key="6">
    <source>
        <dbReference type="ARBA" id="ARBA00047561"/>
    </source>
</evidence>
<dbReference type="PANTHER" id="PTHR35330">
    <property type="entry name" value="SIROHEME BIOSYNTHESIS PROTEIN MET8"/>
    <property type="match status" value="1"/>
</dbReference>
<dbReference type="Proteomes" id="UP000886721">
    <property type="component" value="Unassembled WGS sequence"/>
</dbReference>
<evidence type="ECO:0000256" key="2">
    <source>
        <dbReference type="ARBA" id="ARBA00012400"/>
    </source>
</evidence>
<evidence type="ECO:0000256" key="4">
    <source>
        <dbReference type="ARBA" id="ARBA00023027"/>
    </source>
</evidence>
<evidence type="ECO:0000313" key="7">
    <source>
        <dbReference type="EMBL" id="HIX68004.1"/>
    </source>
</evidence>
<dbReference type="Gene3D" id="3.40.50.720">
    <property type="entry name" value="NAD(P)-binding Rossmann-like Domain"/>
    <property type="match status" value="1"/>
</dbReference>
<gene>
    <name evidence="7" type="ORF">H9735_07815</name>
</gene>
<dbReference type="AlphaFoldDB" id="A0A9D1WVI7"/>
<dbReference type="InterPro" id="IPR036291">
    <property type="entry name" value="NAD(P)-bd_dom_sf"/>
</dbReference>
<dbReference type="Pfam" id="PF13241">
    <property type="entry name" value="NAD_binding_7"/>
    <property type="match status" value="1"/>
</dbReference>
<dbReference type="PANTHER" id="PTHR35330:SF1">
    <property type="entry name" value="SIROHEME BIOSYNTHESIS PROTEIN MET8"/>
    <property type="match status" value="1"/>
</dbReference>
<dbReference type="GO" id="GO:0004325">
    <property type="term" value="F:ferrochelatase activity"/>
    <property type="evidence" value="ECO:0007669"/>
    <property type="project" value="InterPro"/>
</dbReference>
<dbReference type="GO" id="GO:0019354">
    <property type="term" value="P:siroheme biosynthetic process"/>
    <property type="evidence" value="ECO:0007669"/>
    <property type="project" value="InterPro"/>
</dbReference>
<dbReference type="NCBIfam" id="TIGR01470">
    <property type="entry name" value="cysG_Nterm"/>
    <property type="match status" value="1"/>
</dbReference>
<dbReference type="GO" id="GO:0043115">
    <property type="term" value="F:precorrin-2 dehydrogenase activity"/>
    <property type="evidence" value="ECO:0007669"/>
    <property type="project" value="UniProtKB-EC"/>
</dbReference>
<comment type="pathway">
    <text evidence="1">Porphyrin-containing compound metabolism; siroheme biosynthesis; sirohydrochlorin from precorrin-2: step 1/1.</text>
</comment>
<reference evidence="7" key="1">
    <citation type="journal article" date="2021" name="PeerJ">
        <title>Extensive microbial diversity within the chicken gut microbiome revealed by metagenomics and culture.</title>
        <authorList>
            <person name="Gilroy R."/>
            <person name="Ravi A."/>
            <person name="Getino M."/>
            <person name="Pursley I."/>
            <person name="Horton D.L."/>
            <person name="Alikhan N.F."/>
            <person name="Baker D."/>
            <person name="Gharbi K."/>
            <person name="Hall N."/>
            <person name="Watson M."/>
            <person name="Adriaenssens E.M."/>
            <person name="Foster-Nyarko E."/>
            <person name="Jarju S."/>
            <person name="Secka A."/>
            <person name="Antonio M."/>
            <person name="Oren A."/>
            <person name="Chaudhuri R.R."/>
            <person name="La Ragione R."/>
            <person name="Hildebrand F."/>
            <person name="Pallen M.J."/>
        </authorList>
    </citation>
    <scope>NUCLEOTIDE SEQUENCE</scope>
    <source>
        <strain evidence="7">CHK191-13928</strain>
    </source>
</reference>
<name>A0A9D1WVI7_9FIRM</name>
<dbReference type="SUPFAM" id="SSF75615">
    <property type="entry name" value="Siroheme synthase middle domains-like"/>
    <property type="match status" value="1"/>
</dbReference>
<evidence type="ECO:0000256" key="5">
    <source>
        <dbReference type="ARBA" id="ARBA00023244"/>
    </source>
</evidence>
<accession>A0A9D1WVI7</accession>
<reference evidence="7" key="2">
    <citation type="submission" date="2021-04" db="EMBL/GenBank/DDBJ databases">
        <authorList>
            <person name="Gilroy R."/>
        </authorList>
    </citation>
    <scope>NUCLEOTIDE SEQUENCE</scope>
    <source>
        <strain evidence="7">CHK191-13928</strain>
    </source>
</reference>
<sequence length="216" mass="24645">MAYFPMFLQLEGKECLVVGGGAVAFRKVKALKDFGAKVSVVSPKIIREIQEMEEVVCEFRSFDVSDLKNKELVIAATNQTRENHKISLACRQRGIPINAVDQKEDCSFIFPAYIKQGDGVAAFSSGGKSPVAAQYMKDCMEPIMTKRLGEMIEYLGSIRNIIKEQIGSETQRKALFQEILTIGLEEDRIPENWELDRMIHKYNRKSREEIWTERDD</sequence>
<dbReference type="InterPro" id="IPR006367">
    <property type="entry name" value="Sirohaem_synthase_N"/>
</dbReference>
<protein>
    <recommendedName>
        <fullName evidence="2">precorrin-2 dehydrogenase</fullName>
        <ecNumber evidence="2">1.3.1.76</ecNumber>
    </recommendedName>
</protein>
<dbReference type="EMBL" id="DXEM01000027">
    <property type="protein sequence ID" value="HIX68004.1"/>
    <property type="molecule type" value="Genomic_DNA"/>
</dbReference>
<dbReference type="InterPro" id="IPR042518">
    <property type="entry name" value="SirC_C"/>
</dbReference>
<keyword evidence="3" id="KW-0560">Oxidoreductase</keyword>
<keyword evidence="5" id="KW-0627">Porphyrin biosynthesis</keyword>